<proteinExistence type="predicted"/>
<keyword evidence="3" id="KW-1185">Reference proteome</keyword>
<evidence type="ECO:0000313" key="2">
    <source>
        <dbReference type="EMBL" id="CAI2366947.1"/>
    </source>
</evidence>
<comment type="caution">
    <text evidence="2">The sequence shown here is derived from an EMBL/GenBank/DDBJ whole genome shotgun (WGS) entry which is preliminary data.</text>
</comment>
<evidence type="ECO:0000313" key="3">
    <source>
        <dbReference type="Proteomes" id="UP001295684"/>
    </source>
</evidence>
<feature type="compositionally biased region" description="Low complexity" evidence="1">
    <location>
        <begin position="257"/>
        <end position="266"/>
    </location>
</feature>
<dbReference type="Proteomes" id="UP001295684">
    <property type="component" value="Unassembled WGS sequence"/>
</dbReference>
<dbReference type="EMBL" id="CAMPGE010008033">
    <property type="protein sequence ID" value="CAI2366947.1"/>
    <property type="molecule type" value="Genomic_DNA"/>
</dbReference>
<organism evidence="2 3">
    <name type="scientific">Euplotes crassus</name>
    <dbReference type="NCBI Taxonomy" id="5936"/>
    <lineage>
        <taxon>Eukaryota</taxon>
        <taxon>Sar</taxon>
        <taxon>Alveolata</taxon>
        <taxon>Ciliophora</taxon>
        <taxon>Intramacronucleata</taxon>
        <taxon>Spirotrichea</taxon>
        <taxon>Hypotrichia</taxon>
        <taxon>Euplotida</taxon>
        <taxon>Euplotidae</taxon>
        <taxon>Moneuplotes</taxon>
    </lineage>
</organism>
<accession>A0AAD1UDQ1</accession>
<gene>
    <name evidence="2" type="ORF">ECRASSUSDP1_LOCUS8223</name>
</gene>
<feature type="region of interest" description="Disordered" evidence="1">
    <location>
        <begin position="221"/>
        <end position="266"/>
    </location>
</feature>
<protein>
    <submittedName>
        <fullName evidence="2">Uncharacterized protein</fullName>
    </submittedName>
</protein>
<dbReference type="AlphaFoldDB" id="A0AAD1UDQ1"/>
<sequence length="294" mass="34210">MPIRKYKKMSIRPKRRAAYQQNYNEDDLFLEQTYIEHPPIKSQPVSPHRFVEPRNRIPQQRVQQDAFLRHPKRPQMKRFSLKTYLTAKIPSKRVKTRLCGSKRLSLVDMRSYDEILSSKRRIIQNKRRRKEDLKNVGIQLEKEKHFSQVFSPDFGVHGTSQSLLDSNFVPMNFHAQGITEYERANYSKVARDPVNNSKKVCDETSKALDETEKKSTVISCYDRPQNKGPGENGLGIDPEFMGHGSPNIDSHGSMEINDSSNNSNNQNNECLIDQLWEENERECEEIIGDSLHDF</sequence>
<evidence type="ECO:0000256" key="1">
    <source>
        <dbReference type="SAM" id="MobiDB-lite"/>
    </source>
</evidence>
<reference evidence="2" key="1">
    <citation type="submission" date="2023-07" db="EMBL/GenBank/DDBJ databases">
        <authorList>
            <consortium name="AG Swart"/>
            <person name="Singh M."/>
            <person name="Singh A."/>
            <person name="Seah K."/>
            <person name="Emmerich C."/>
        </authorList>
    </citation>
    <scope>NUCLEOTIDE SEQUENCE</scope>
    <source>
        <strain evidence="2">DP1</strain>
    </source>
</reference>
<name>A0AAD1UDQ1_EUPCR</name>